<dbReference type="SUPFAM" id="SSF52087">
    <property type="entry name" value="CRAL/TRIO domain"/>
    <property type="match status" value="1"/>
</dbReference>
<evidence type="ECO:0000256" key="2">
    <source>
        <dbReference type="ARBA" id="ARBA00038285"/>
    </source>
</evidence>
<dbReference type="OrthoDB" id="5859883at2759"/>
<dbReference type="Gene3D" id="1.20.58.60">
    <property type="match status" value="2"/>
</dbReference>
<dbReference type="SUPFAM" id="SSF46966">
    <property type="entry name" value="Spectrin repeat"/>
    <property type="match status" value="2"/>
</dbReference>
<name>A0A2G8LL87_STIJA</name>
<feature type="compositionally biased region" description="Polar residues" evidence="4">
    <location>
        <begin position="755"/>
        <end position="774"/>
    </location>
</feature>
<evidence type="ECO:0000259" key="7">
    <source>
        <dbReference type="Pfam" id="PF24915"/>
    </source>
</evidence>
<dbReference type="InterPro" id="IPR001251">
    <property type="entry name" value="CRAL-TRIO_dom"/>
</dbReference>
<evidence type="ECO:0000256" key="4">
    <source>
        <dbReference type="SAM" id="MobiDB-lite"/>
    </source>
</evidence>
<evidence type="ECO:0000256" key="3">
    <source>
        <dbReference type="SAM" id="Coils"/>
    </source>
</evidence>
<dbReference type="AlphaFoldDB" id="A0A2G8LL87"/>
<evidence type="ECO:0000313" key="8">
    <source>
        <dbReference type="EMBL" id="PIK60930.1"/>
    </source>
</evidence>
<organism evidence="8 9">
    <name type="scientific">Stichopus japonicus</name>
    <name type="common">Sea cucumber</name>
    <dbReference type="NCBI Taxonomy" id="307972"/>
    <lineage>
        <taxon>Eukaryota</taxon>
        <taxon>Metazoa</taxon>
        <taxon>Echinodermata</taxon>
        <taxon>Eleutherozoa</taxon>
        <taxon>Echinozoa</taxon>
        <taxon>Holothuroidea</taxon>
        <taxon>Aspidochirotacea</taxon>
        <taxon>Aspidochirotida</taxon>
        <taxon>Stichopodidae</taxon>
        <taxon>Apostichopus</taxon>
    </lineage>
</organism>
<dbReference type="Pfam" id="PF13716">
    <property type="entry name" value="CRAL_TRIO_2"/>
    <property type="match status" value="1"/>
</dbReference>
<feature type="coiled-coil region" evidence="3">
    <location>
        <begin position="225"/>
        <end position="252"/>
    </location>
</feature>
<dbReference type="GO" id="GO:0032266">
    <property type="term" value="F:phosphatidylinositol-3-phosphate binding"/>
    <property type="evidence" value="ECO:0007669"/>
    <property type="project" value="TreeGrafter"/>
</dbReference>
<feature type="domain" description="SESTD1-like spectrin repeats region" evidence="7">
    <location>
        <begin position="367"/>
        <end position="474"/>
    </location>
</feature>
<proteinExistence type="inferred from homology"/>
<feature type="transmembrane region" description="Helical" evidence="5">
    <location>
        <begin position="878"/>
        <end position="897"/>
    </location>
</feature>
<accession>A0A2G8LL87</accession>
<keyword evidence="1" id="KW-0677">Repeat</keyword>
<dbReference type="InterPro" id="IPR036865">
    <property type="entry name" value="CRAL-TRIO_dom_sf"/>
</dbReference>
<keyword evidence="3" id="KW-0175">Coiled coil</keyword>
<feature type="compositionally biased region" description="Basic and acidic residues" evidence="4">
    <location>
        <begin position="671"/>
        <end position="682"/>
    </location>
</feature>
<dbReference type="GO" id="GO:0010314">
    <property type="term" value="F:phosphatidylinositol-5-phosphate binding"/>
    <property type="evidence" value="ECO:0007669"/>
    <property type="project" value="TreeGrafter"/>
</dbReference>
<dbReference type="CDD" id="cd00170">
    <property type="entry name" value="SEC14"/>
    <property type="match status" value="1"/>
</dbReference>
<dbReference type="PANTHER" id="PTHR46607:SF1">
    <property type="entry name" value="SEC14 DOMAIN AND SPECTRIN REPEAT-CONTAINING PROTEIN 1"/>
    <property type="match status" value="1"/>
</dbReference>
<keyword evidence="9" id="KW-1185">Reference proteome</keyword>
<evidence type="ECO:0008006" key="10">
    <source>
        <dbReference type="Google" id="ProtNLM"/>
    </source>
</evidence>
<feature type="compositionally biased region" description="Basic and acidic residues" evidence="4">
    <location>
        <begin position="819"/>
        <end position="828"/>
    </location>
</feature>
<dbReference type="InterPro" id="IPR056804">
    <property type="entry name" value="Spectrin_SESTD1"/>
</dbReference>
<protein>
    <recommendedName>
        <fullName evidence="10">SEC14 domain and spectrin repeat-containing protein 1</fullName>
    </recommendedName>
</protein>
<evidence type="ECO:0000256" key="1">
    <source>
        <dbReference type="ARBA" id="ARBA00022737"/>
    </source>
</evidence>
<dbReference type="PANTHER" id="PTHR46607">
    <property type="entry name" value="SEC14 DOMAIN AND SPECTRIN REPEAT-CONTAINING PROTEIN 1"/>
    <property type="match status" value="1"/>
</dbReference>
<comment type="similarity">
    <text evidence="2">Belongs to the SOLO family.</text>
</comment>
<comment type="caution">
    <text evidence="8">The sequence shown here is derived from an EMBL/GenBank/DDBJ whole genome shotgun (WGS) entry which is preliminary data.</text>
</comment>
<feature type="compositionally biased region" description="Low complexity" evidence="4">
    <location>
        <begin position="795"/>
        <end position="807"/>
    </location>
</feature>
<dbReference type="GO" id="GO:0005546">
    <property type="term" value="F:phosphatidylinositol-4,5-bisphosphate binding"/>
    <property type="evidence" value="ECO:0007669"/>
    <property type="project" value="TreeGrafter"/>
</dbReference>
<dbReference type="STRING" id="307972.A0A2G8LL87"/>
<feature type="region of interest" description="Disordered" evidence="4">
    <location>
        <begin position="667"/>
        <end position="836"/>
    </location>
</feature>
<dbReference type="GO" id="GO:0043325">
    <property type="term" value="F:phosphatidylinositol-3,4-bisphosphate binding"/>
    <property type="evidence" value="ECO:0007669"/>
    <property type="project" value="TreeGrafter"/>
</dbReference>
<feature type="compositionally biased region" description="Basic and acidic residues" evidence="4">
    <location>
        <begin position="643"/>
        <end position="661"/>
    </location>
</feature>
<dbReference type="EMBL" id="MRZV01000044">
    <property type="protein sequence ID" value="PIK60930.1"/>
    <property type="molecule type" value="Genomic_DNA"/>
</dbReference>
<gene>
    <name evidence="8" type="ORF">BSL78_02104</name>
</gene>
<dbReference type="Gene3D" id="3.40.525.10">
    <property type="entry name" value="CRAL-TRIO lipid binding domain"/>
    <property type="match status" value="1"/>
</dbReference>
<feature type="compositionally biased region" description="Polar residues" evidence="4">
    <location>
        <begin position="713"/>
        <end position="731"/>
    </location>
</feature>
<dbReference type="Pfam" id="PF24915">
    <property type="entry name" value="Spectrin_SESTD1"/>
    <property type="match status" value="1"/>
</dbReference>
<dbReference type="Proteomes" id="UP000230750">
    <property type="component" value="Unassembled WGS sequence"/>
</dbReference>
<evidence type="ECO:0000259" key="6">
    <source>
        <dbReference type="Pfam" id="PF13716"/>
    </source>
</evidence>
<evidence type="ECO:0000256" key="5">
    <source>
        <dbReference type="SAM" id="Phobius"/>
    </source>
</evidence>
<dbReference type="GO" id="GO:0070273">
    <property type="term" value="F:phosphatidylinositol-4-phosphate binding"/>
    <property type="evidence" value="ECO:0007669"/>
    <property type="project" value="TreeGrafter"/>
</dbReference>
<dbReference type="GO" id="GO:0080025">
    <property type="term" value="F:phosphatidylinositol-3,5-bisphosphate binding"/>
    <property type="evidence" value="ECO:0007669"/>
    <property type="project" value="TreeGrafter"/>
</dbReference>
<feature type="region of interest" description="Disordered" evidence="4">
    <location>
        <begin position="643"/>
        <end position="662"/>
    </location>
</feature>
<evidence type="ECO:0000313" key="9">
    <source>
        <dbReference type="Proteomes" id="UP000230750"/>
    </source>
</evidence>
<reference evidence="8 9" key="1">
    <citation type="journal article" date="2017" name="PLoS Biol.">
        <title>The sea cucumber genome provides insights into morphological evolution and visceral regeneration.</title>
        <authorList>
            <person name="Zhang X."/>
            <person name="Sun L."/>
            <person name="Yuan J."/>
            <person name="Sun Y."/>
            <person name="Gao Y."/>
            <person name="Zhang L."/>
            <person name="Li S."/>
            <person name="Dai H."/>
            <person name="Hamel J.F."/>
            <person name="Liu C."/>
            <person name="Yu Y."/>
            <person name="Liu S."/>
            <person name="Lin W."/>
            <person name="Guo K."/>
            <person name="Jin S."/>
            <person name="Xu P."/>
            <person name="Storey K.B."/>
            <person name="Huan P."/>
            <person name="Zhang T."/>
            <person name="Zhou Y."/>
            <person name="Zhang J."/>
            <person name="Lin C."/>
            <person name="Li X."/>
            <person name="Xing L."/>
            <person name="Huo D."/>
            <person name="Sun M."/>
            <person name="Wang L."/>
            <person name="Mercier A."/>
            <person name="Li F."/>
            <person name="Yang H."/>
            <person name="Xiang J."/>
        </authorList>
    </citation>
    <scope>NUCLEOTIDE SEQUENCE [LARGE SCALE GENOMIC DNA]</scope>
    <source>
        <strain evidence="8">Shaxun</strain>
        <tissue evidence="8">Muscle</tissue>
    </source>
</reference>
<keyword evidence="5" id="KW-1133">Transmembrane helix</keyword>
<keyword evidence="5" id="KW-0472">Membrane</keyword>
<feature type="domain" description="CRAL-TRIO" evidence="6">
    <location>
        <begin position="21"/>
        <end position="133"/>
    </location>
</feature>
<sequence>MCGKDRSGGPLIFFPKHTHDVSIEANATVLSYLATLPSKESKQRGFVIILDMENQTGQSIKALCRTIQETLPNRVHRVIVIKNDLLWERTLRKEQEHYGFEVVTVNAPSALSKYIDHNQLTQEYGGSLRYNHEEWVDNRVDYEKFLAEAATVDRRFKQTDEDIARYHEYQDTSESRLRYSQRIKEHVVNQPSWVLQLGNALLRRLREDAGFKRTEADREPSTEDHIRMQNQVERLLRKIQQRQQEMKAYLAQRDVQLGLSMGLEELEGGIKRVVDWIVGPGEKLLISQRSIGRNFSSADQLRREHEKFELKCTDTYGNYAELRHTAYDFIKEGHPKADDIDVQREYMDTVCRNFASRLERRRNMVICSTRFHRFAEDAFVTMDTIIQICHSEIPVESVQEAESALRILTENQEKASYLIDRAIQEGHSLLEMLGLPIKNAFGRDITPDLREEEQHVRDLIARLQGRKASSEDLVRIRHLKLTQIIQLRTCIMWLLELVEVMIRQHIDIGHTPQEAEQLKKEHEKFGFTAKESYEYGKELVKTSLGLRRSLKLDLRPNYDKAQRLESAWHQFSQALAERSSRLSVSLMFHTNFDQLLFDINQLCQEVAPRVADSNPQVVERVLGDWYPCTPTQSSDWEVVARMQEGERRRRDGSQGGREPERIVVTQGDQLEGCRHDSSRTRFDNSISTIFATPPPSQQQMGPGGDPRGRPDSRNSQGSRTSQGYPGQQALQFSAPPPSQQQMGPGGDPRGRPDSRNSQGSRTSQVYPGQQSIQFSAPPPSQQQMGPGGDPRGRPDSSSSQGSRTSQGYPGQQPVQRGPSFDKRSHPDARNMQGYPGKVNGHIPGQGQGMISQKRRIPLVLRTTHKRDSRNGKQKSSRLYISLYSFVAILFLYVGRGYETKAVRFQKL</sequence>
<keyword evidence="5" id="KW-0812">Transmembrane</keyword>